<feature type="transmembrane region" description="Helical" evidence="7">
    <location>
        <begin position="372"/>
        <end position="393"/>
    </location>
</feature>
<keyword evidence="7" id="KW-0472">Membrane</keyword>
<keyword evidence="4 5" id="KW-0067">ATP-binding</keyword>
<dbReference type="GO" id="GO:0004674">
    <property type="term" value="F:protein serine/threonine kinase activity"/>
    <property type="evidence" value="ECO:0007669"/>
    <property type="project" value="TreeGrafter"/>
</dbReference>
<dbReference type="PANTHER" id="PTHR43289">
    <property type="entry name" value="MITOGEN-ACTIVATED PROTEIN KINASE KINASE KINASE 20-RELATED"/>
    <property type="match status" value="1"/>
</dbReference>
<accession>A0A1F7U3E6</accession>
<keyword evidence="7" id="KW-1133">Transmembrane helix</keyword>
<evidence type="ECO:0000256" key="4">
    <source>
        <dbReference type="ARBA" id="ARBA00022840"/>
    </source>
</evidence>
<feature type="domain" description="Protein kinase" evidence="8">
    <location>
        <begin position="32"/>
        <end position="315"/>
    </location>
</feature>
<protein>
    <recommendedName>
        <fullName evidence="8">Protein kinase domain-containing protein</fullName>
    </recommendedName>
</protein>
<evidence type="ECO:0000256" key="3">
    <source>
        <dbReference type="ARBA" id="ARBA00022777"/>
    </source>
</evidence>
<dbReference type="STRING" id="1802391.A3D72_02130"/>
<evidence type="ECO:0000256" key="5">
    <source>
        <dbReference type="PROSITE-ProRule" id="PRU10141"/>
    </source>
</evidence>
<evidence type="ECO:0000256" key="1">
    <source>
        <dbReference type="ARBA" id="ARBA00022679"/>
    </source>
</evidence>
<dbReference type="InterPro" id="IPR008271">
    <property type="entry name" value="Ser/Thr_kinase_AS"/>
</dbReference>
<reference evidence="9 10" key="1">
    <citation type="journal article" date="2016" name="Nat. Commun.">
        <title>Thousands of microbial genomes shed light on interconnected biogeochemical processes in an aquifer system.</title>
        <authorList>
            <person name="Anantharaman K."/>
            <person name="Brown C.T."/>
            <person name="Hug L.A."/>
            <person name="Sharon I."/>
            <person name="Castelle C.J."/>
            <person name="Probst A.J."/>
            <person name="Thomas B.C."/>
            <person name="Singh A."/>
            <person name="Wilkins M.J."/>
            <person name="Karaoz U."/>
            <person name="Brodie E.L."/>
            <person name="Williams K.H."/>
            <person name="Hubbard S.S."/>
            <person name="Banfield J.F."/>
        </authorList>
    </citation>
    <scope>NUCLEOTIDE SEQUENCE [LARGE SCALE GENOMIC DNA]</scope>
</reference>
<evidence type="ECO:0000256" key="2">
    <source>
        <dbReference type="ARBA" id="ARBA00022741"/>
    </source>
</evidence>
<dbReference type="GO" id="GO:0005524">
    <property type="term" value="F:ATP binding"/>
    <property type="evidence" value="ECO:0007669"/>
    <property type="project" value="UniProtKB-UniRule"/>
</dbReference>
<dbReference type="EMBL" id="MGDZ01000051">
    <property type="protein sequence ID" value="OGL72769.1"/>
    <property type="molecule type" value="Genomic_DNA"/>
</dbReference>
<dbReference type="PANTHER" id="PTHR43289:SF6">
    <property type="entry name" value="SERINE_THREONINE-PROTEIN KINASE NEKL-3"/>
    <property type="match status" value="1"/>
</dbReference>
<dbReference type="Proteomes" id="UP000176303">
    <property type="component" value="Unassembled WGS sequence"/>
</dbReference>
<dbReference type="PROSITE" id="PS00107">
    <property type="entry name" value="PROTEIN_KINASE_ATP"/>
    <property type="match status" value="1"/>
</dbReference>
<dbReference type="PROSITE" id="PS00108">
    <property type="entry name" value="PROTEIN_KINASE_ST"/>
    <property type="match status" value="1"/>
</dbReference>
<evidence type="ECO:0000256" key="7">
    <source>
        <dbReference type="SAM" id="Phobius"/>
    </source>
</evidence>
<dbReference type="InterPro" id="IPR011009">
    <property type="entry name" value="Kinase-like_dom_sf"/>
</dbReference>
<evidence type="ECO:0000256" key="6">
    <source>
        <dbReference type="SAM" id="MobiDB-lite"/>
    </source>
</evidence>
<feature type="region of interest" description="Disordered" evidence="6">
    <location>
        <begin position="397"/>
        <end position="456"/>
    </location>
</feature>
<dbReference type="InterPro" id="IPR000719">
    <property type="entry name" value="Prot_kinase_dom"/>
</dbReference>
<name>A0A1F7U3E6_9BACT</name>
<dbReference type="InterPro" id="IPR017441">
    <property type="entry name" value="Protein_kinase_ATP_BS"/>
</dbReference>
<gene>
    <name evidence="9" type="ORF">A3D72_02130</name>
</gene>
<dbReference type="Gene3D" id="1.10.510.10">
    <property type="entry name" value="Transferase(Phosphotransferase) domain 1"/>
    <property type="match status" value="1"/>
</dbReference>
<proteinExistence type="predicted"/>
<dbReference type="SUPFAM" id="SSF56112">
    <property type="entry name" value="Protein kinase-like (PK-like)"/>
    <property type="match status" value="1"/>
</dbReference>
<dbReference type="AlphaFoldDB" id="A0A1F7U3E6"/>
<evidence type="ECO:0000259" key="8">
    <source>
        <dbReference type="PROSITE" id="PS50011"/>
    </source>
</evidence>
<evidence type="ECO:0000313" key="9">
    <source>
        <dbReference type="EMBL" id="OGL72769.1"/>
    </source>
</evidence>
<comment type="caution">
    <text evidence="9">The sequence shown here is derived from an EMBL/GenBank/DDBJ whole genome shotgun (WGS) entry which is preliminary data.</text>
</comment>
<feature type="compositionally biased region" description="Basic and acidic residues" evidence="6">
    <location>
        <begin position="407"/>
        <end position="442"/>
    </location>
</feature>
<dbReference type="CDD" id="cd14014">
    <property type="entry name" value="STKc_PknB_like"/>
    <property type="match status" value="1"/>
</dbReference>
<keyword evidence="2 5" id="KW-0547">Nucleotide-binding</keyword>
<keyword evidence="1" id="KW-0808">Transferase</keyword>
<dbReference type="SMART" id="SM00220">
    <property type="entry name" value="S_TKc"/>
    <property type="match status" value="1"/>
</dbReference>
<keyword evidence="3" id="KW-0418">Kinase</keyword>
<dbReference type="Pfam" id="PF00069">
    <property type="entry name" value="Pkinase"/>
    <property type="match status" value="1"/>
</dbReference>
<evidence type="ECO:0000313" key="10">
    <source>
        <dbReference type="Proteomes" id="UP000176303"/>
    </source>
</evidence>
<sequence length="505" mass="56397">MSKASGPERNAAEAAGPAADPDCLTGTEIAFATVGEKIGEGAHGEVYAGTTTEGARVAIKFLRKELCGQNQEVVGRFMREIKLAKDLEKHENIARVMSSGFHQPSGRWYAIMEFAEGESLSSILERRPNGLPVQVAIKIIMPVLRALRYADQHNVVHRDIKPENIVVNYLKGSDGSIKKVIIKVLDWGVAHISDPTIHGGVKLTVDQALIGTPQYMSPEQAKGDPDIDRRSDLYSAGLVLYEMLTGQLPFHAETTMELIVKQIRDTPPRPTTFKPDIPRKLDDVVMMLLSKDREKRPRSADLAIRLLESATHGFRDSLARTLLSTIDQNRSDDWSSILSTLSREKAENGVKVNDPTEMVKTRVFHRRSRFRVVGLSALGVLVMAALILIPWMGDRRNSHQSGVSGRTADRSSKTVSDRSDRSERPAVRETTRRLAVRPERESVAPPAPTKAAPANDELKLLREECLSALRSRKGFSGPCDRYLERRPDDEFVRNMRDFLNNKRRR</sequence>
<organism evidence="9 10">
    <name type="scientific">Candidatus Uhrbacteria bacterium RIFCSPHIGHO2_02_FULL_57_19</name>
    <dbReference type="NCBI Taxonomy" id="1802391"/>
    <lineage>
        <taxon>Bacteria</taxon>
        <taxon>Candidatus Uhriibacteriota</taxon>
    </lineage>
</organism>
<dbReference type="PROSITE" id="PS50011">
    <property type="entry name" value="PROTEIN_KINASE_DOM"/>
    <property type="match status" value="1"/>
</dbReference>
<feature type="binding site" evidence="5">
    <location>
        <position position="60"/>
    </location>
    <ligand>
        <name>ATP</name>
        <dbReference type="ChEBI" id="CHEBI:30616"/>
    </ligand>
</feature>
<keyword evidence="7" id="KW-0812">Transmembrane</keyword>